<dbReference type="SMR" id="A2E5T0"/>
<dbReference type="KEGG" id="tva:4769960"/>
<evidence type="ECO:0000313" key="3">
    <source>
        <dbReference type="Proteomes" id="UP000001542"/>
    </source>
</evidence>
<reference evidence="2" key="1">
    <citation type="submission" date="2006-10" db="EMBL/GenBank/DDBJ databases">
        <authorList>
            <person name="Amadeo P."/>
            <person name="Zhao Q."/>
            <person name="Wortman J."/>
            <person name="Fraser-Liggett C."/>
            <person name="Carlton J."/>
        </authorList>
    </citation>
    <scope>NUCLEOTIDE SEQUENCE</scope>
    <source>
        <strain evidence="2">G3</strain>
    </source>
</reference>
<keyword evidence="3" id="KW-1185">Reference proteome</keyword>
<feature type="coiled-coil region" evidence="1">
    <location>
        <begin position="70"/>
        <end position="104"/>
    </location>
</feature>
<protein>
    <submittedName>
        <fullName evidence="2">Uncharacterized protein</fullName>
    </submittedName>
</protein>
<evidence type="ECO:0000256" key="1">
    <source>
        <dbReference type="SAM" id="Coils"/>
    </source>
</evidence>
<name>A2E5T0_TRIV3</name>
<reference evidence="2" key="2">
    <citation type="journal article" date="2007" name="Science">
        <title>Draft genome sequence of the sexually transmitted pathogen Trichomonas vaginalis.</title>
        <authorList>
            <person name="Carlton J.M."/>
            <person name="Hirt R.P."/>
            <person name="Silva J.C."/>
            <person name="Delcher A.L."/>
            <person name="Schatz M."/>
            <person name="Zhao Q."/>
            <person name="Wortman J.R."/>
            <person name="Bidwell S.L."/>
            <person name="Alsmark U.C.M."/>
            <person name="Besteiro S."/>
            <person name="Sicheritz-Ponten T."/>
            <person name="Noel C.J."/>
            <person name="Dacks J.B."/>
            <person name="Foster P.G."/>
            <person name="Simillion C."/>
            <person name="Van de Peer Y."/>
            <person name="Miranda-Saavedra D."/>
            <person name="Barton G.J."/>
            <person name="Westrop G.D."/>
            <person name="Mueller S."/>
            <person name="Dessi D."/>
            <person name="Fiori P.L."/>
            <person name="Ren Q."/>
            <person name="Paulsen I."/>
            <person name="Zhang H."/>
            <person name="Bastida-Corcuera F.D."/>
            <person name="Simoes-Barbosa A."/>
            <person name="Brown M.T."/>
            <person name="Hayes R.D."/>
            <person name="Mukherjee M."/>
            <person name="Okumura C.Y."/>
            <person name="Schneider R."/>
            <person name="Smith A.J."/>
            <person name="Vanacova S."/>
            <person name="Villalvazo M."/>
            <person name="Haas B.J."/>
            <person name="Pertea M."/>
            <person name="Feldblyum T.V."/>
            <person name="Utterback T.R."/>
            <person name="Shu C.L."/>
            <person name="Osoegawa K."/>
            <person name="de Jong P.J."/>
            <person name="Hrdy I."/>
            <person name="Horvathova L."/>
            <person name="Zubacova Z."/>
            <person name="Dolezal P."/>
            <person name="Malik S.B."/>
            <person name="Logsdon J.M. Jr."/>
            <person name="Henze K."/>
            <person name="Gupta A."/>
            <person name="Wang C.C."/>
            <person name="Dunne R.L."/>
            <person name="Upcroft J.A."/>
            <person name="Upcroft P."/>
            <person name="White O."/>
            <person name="Salzberg S.L."/>
            <person name="Tang P."/>
            <person name="Chiu C.-H."/>
            <person name="Lee Y.-S."/>
            <person name="Embley T.M."/>
            <person name="Coombs G.H."/>
            <person name="Mottram J.C."/>
            <person name="Tachezy J."/>
            <person name="Fraser-Liggett C.M."/>
            <person name="Johnson P.J."/>
        </authorList>
    </citation>
    <scope>NUCLEOTIDE SEQUENCE [LARGE SCALE GENOMIC DNA]</scope>
    <source>
        <strain evidence="2">G3</strain>
    </source>
</reference>
<dbReference type="VEuPathDB" id="TrichDB:TVAG_271830"/>
<organism evidence="2 3">
    <name type="scientific">Trichomonas vaginalis (strain ATCC PRA-98 / G3)</name>
    <dbReference type="NCBI Taxonomy" id="412133"/>
    <lineage>
        <taxon>Eukaryota</taxon>
        <taxon>Metamonada</taxon>
        <taxon>Parabasalia</taxon>
        <taxon>Trichomonadida</taxon>
        <taxon>Trichomonadidae</taxon>
        <taxon>Trichomonas</taxon>
    </lineage>
</organism>
<dbReference type="RefSeq" id="XP_001324223.1">
    <property type="nucleotide sequence ID" value="XM_001324188.1"/>
</dbReference>
<accession>A2E5T0</accession>
<dbReference type="AlphaFoldDB" id="A2E5T0"/>
<dbReference type="EMBL" id="DS113309">
    <property type="protein sequence ID" value="EAY12000.1"/>
    <property type="molecule type" value="Genomic_DNA"/>
</dbReference>
<dbReference type="InParanoid" id="A2E5T0"/>
<dbReference type="Proteomes" id="UP000001542">
    <property type="component" value="Unassembled WGS sequence"/>
</dbReference>
<sequence length="148" mass="17261">MSDLDQIGVQRVRRSVRRVPNSVSAPIFNDNPLQGYPSMKEAYNSPNFQNGNQINYINGMLKMQSLYQLYPELMEKIDTVKQQHSEIQNELKAHEDKIEILERQMMIFFGKMDRYAQMAQRQDLSGPAMQNMQQNQFGMQQSYGFPGM</sequence>
<dbReference type="VEuPathDB" id="TrichDB:TVAGG3_0257000"/>
<evidence type="ECO:0000313" key="2">
    <source>
        <dbReference type="EMBL" id="EAY12000.1"/>
    </source>
</evidence>
<proteinExistence type="predicted"/>
<keyword evidence="1" id="KW-0175">Coiled coil</keyword>
<gene>
    <name evidence="2" type="ORF">TVAG_271830</name>
</gene>